<sequence length="331" mass="36565">MRPTTPLPAALREGVFTRRGAEALGVPPKRLRAQDVARIGHGLYRWNGGTLDDGRADAVGLLPRAPQEGPPGRRVQPDGTLLRMLRQIQDEYTGSWFSHTTAARLHGLQLPGWAGDESVVHLSRPQISTTTRRSPQLRSHAVVVEPGEVVDVAGLRVSRPGRVFFDLMGALPERELVALGDQLVRRPHAELEGRDEPWETPSSLATLVAAHRRTKGIVKGRRALDQVRIGADSRPETLLRLAILDAGLPEPQLQVRPRPGSPWSGDLGYEDRLIVLQYEGAGHFSAAQQARDQRRNFAFVQDGWTVLPVNVEDLRDGFRRVVARLLLAFDG</sequence>
<organism evidence="1 2">
    <name type="scientific">Nesterenkonia halobia</name>
    <dbReference type="NCBI Taxonomy" id="37922"/>
    <lineage>
        <taxon>Bacteria</taxon>
        <taxon>Bacillati</taxon>
        <taxon>Actinomycetota</taxon>
        <taxon>Actinomycetes</taxon>
        <taxon>Micrococcales</taxon>
        <taxon>Micrococcaceae</taxon>
        <taxon>Nesterenkonia</taxon>
    </lineage>
</organism>
<name>A0ABP6RDI1_9MICC</name>
<proteinExistence type="predicted"/>
<evidence type="ECO:0000313" key="1">
    <source>
        <dbReference type="EMBL" id="GAA3281735.1"/>
    </source>
</evidence>
<evidence type="ECO:0000313" key="2">
    <source>
        <dbReference type="Proteomes" id="UP001501736"/>
    </source>
</evidence>
<dbReference type="RefSeq" id="WP_344718369.1">
    <property type="nucleotide sequence ID" value="NZ_BAAAYG010000003.1"/>
</dbReference>
<accession>A0ABP6RDI1</accession>
<keyword evidence="2" id="KW-1185">Reference proteome</keyword>
<reference evidence="2" key="1">
    <citation type="journal article" date="2019" name="Int. J. Syst. Evol. Microbiol.">
        <title>The Global Catalogue of Microorganisms (GCM) 10K type strain sequencing project: providing services to taxonomists for standard genome sequencing and annotation.</title>
        <authorList>
            <consortium name="The Broad Institute Genomics Platform"/>
            <consortium name="The Broad Institute Genome Sequencing Center for Infectious Disease"/>
            <person name="Wu L."/>
            <person name="Ma J."/>
        </authorList>
    </citation>
    <scope>NUCLEOTIDE SEQUENCE [LARGE SCALE GENOMIC DNA]</scope>
    <source>
        <strain evidence="2">JCM 11483</strain>
    </source>
</reference>
<protein>
    <recommendedName>
        <fullName evidence="3">DUF559 domain-containing protein</fullName>
    </recommendedName>
</protein>
<evidence type="ECO:0008006" key="3">
    <source>
        <dbReference type="Google" id="ProtNLM"/>
    </source>
</evidence>
<gene>
    <name evidence="1" type="ORF">GCM10020260_07710</name>
</gene>
<comment type="caution">
    <text evidence="1">The sequence shown here is derived from an EMBL/GenBank/DDBJ whole genome shotgun (WGS) entry which is preliminary data.</text>
</comment>
<dbReference type="Proteomes" id="UP001501736">
    <property type="component" value="Unassembled WGS sequence"/>
</dbReference>
<dbReference type="EMBL" id="BAAAYG010000003">
    <property type="protein sequence ID" value="GAA3281735.1"/>
    <property type="molecule type" value="Genomic_DNA"/>
</dbReference>